<sequence length="109" mass="12280">MRKRNIVLGLIISTLLLVLAGCGTANEIESVKETVTSNIMRKYDDASNIIFSKTDVSRMRETVSTPSGQYAEATGTFEIAKGKKRFSYVLEKFGKEWDIQIFKTDISDY</sequence>
<protein>
    <submittedName>
        <fullName evidence="1">Uncharacterized protein</fullName>
    </submittedName>
</protein>
<dbReference type="AlphaFoldDB" id="A0A1A5YMT8"/>
<dbReference type="PROSITE" id="PS51257">
    <property type="entry name" value="PROKAR_LIPOPROTEIN"/>
    <property type="match status" value="1"/>
</dbReference>
<comment type="caution">
    <text evidence="1">The sequence shown here is derived from an EMBL/GenBank/DDBJ whole genome shotgun (WGS) entry which is preliminary data.</text>
</comment>
<reference evidence="1 2" key="1">
    <citation type="submission" date="2016-05" db="EMBL/GenBank/DDBJ databases">
        <title>Paenibacillus oryzae. sp. nov., isolated from the rice root.</title>
        <authorList>
            <person name="Zhang J."/>
            <person name="Zhang X."/>
        </authorList>
    </citation>
    <scope>NUCLEOTIDE SEQUENCE [LARGE SCALE GENOMIC DNA]</scope>
    <source>
        <strain evidence="1 2">1DrF-4</strain>
    </source>
</reference>
<name>A0A1A5YMT8_9BACL</name>
<dbReference type="EMBL" id="LYPA01000044">
    <property type="protein sequence ID" value="OBR66720.1"/>
    <property type="molecule type" value="Genomic_DNA"/>
</dbReference>
<evidence type="ECO:0000313" key="2">
    <source>
        <dbReference type="Proteomes" id="UP000092024"/>
    </source>
</evidence>
<proteinExistence type="predicted"/>
<keyword evidence="2" id="KW-1185">Reference proteome</keyword>
<accession>A0A1A5YMT8</accession>
<dbReference type="STRING" id="1844972.A7K91_00100"/>
<evidence type="ECO:0000313" key="1">
    <source>
        <dbReference type="EMBL" id="OBR66720.1"/>
    </source>
</evidence>
<dbReference type="Proteomes" id="UP000092024">
    <property type="component" value="Unassembled WGS sequence"/>
</dbReference>
<organism evidence="1 2">
    <name type="scientific">Paenibacillus oryzae</name>
    <dbReference type="NCBI Taxonomy" id="1844972"/>
    <lineage>
        <taxon>Bacteria</taxon>
        <taxon>Bacillati</taxon>
        <taxon>Bacillota</taxon>
        <taxon>Bacilli</taxon>
        <taxon>Bacillales</taxon>
        <taxon>Paenibacillaceae</taxon>
        <taxon>Paenibacillus</taxon>
    </lineage>
</organism>
<gene>
    <name evidence="1" type="ORF">A7K91_00100</name>
</gene>
<dbReference type="RefSeq" id="WP_068681362.1">
    <property type="nucleotide sequence ID" value="NZ_LYPA01000044.1"/>
</dbReference>